<dbReference type="Gene3D" id="3.90.550.10">
    <property type="entry name" value="Spore Coat Polysaccharide Biosynthesis Protein SpsA, Chain A"/>
    <property type="match status" value="1"/>
</dbReference>
<comment type="similarity">
    <text evidence="1">Belongs to the ANP1/MMN9/VAN1 family.</text>
</comment>
<name>A0A2P4X1G0_9STRA</name>
<accession>A0A2P4X1G0</accession>
<sequence>MEACHQHVLLVDADVKVIPAHLLDKMALSGLDIVTPVCFSNFRSQWINYDQNAWVGQRRVRPADQSVKLLDKVDDKSKPYAPLDSVGATMLYVRADVHRQDVIFPMHYVLSAVNRVEKATTALKQKVVLHCTLPGF</sequence>
<gene>
    <name evidence="2" type="ORF">PHPALM_31903</name>
</gene>
<dbReference type="InterPro" id="IPR029044">
    <property type="entry name" value="Nucleotide-diphossugar_trans"/>
</dbReference>
<evidence type="ECO:0000313" key="2">
    <source>
        <dbReference type="EMBL" id="POM59376.1"/>
    </source>
</evidence>
<comment type="caution">
    <text evidence="2">The sequence shown here is derived from an EMBL/GenBank/DDBJ whole genome shotgun (WGS) entry which is preliminary data.</text>
</comment>
<organism evidence="2 3">
    <name type="scientific">Phytophthora palmivora</name>
    <dbReference type="NCBI Taxonomy" id="4796"/>
    <lineage>
        <taxon>Eukaryota</taxon>
        <taxon>Sar</taxon>
        <taxon>Stramenopiles</taxon>
        <taxon>Oomycota</taxon>
        <taxon>Peronosporomycetes</taxon>
        <taxon>Peronosporales</taxon>
        <taxon>Peronosporaceae</taxon>
        <taxon>Phytophthora</taxon>
    </lineage>
</organism>
<dbReference type="InterPro" id="IPR052086">
    <property type="entry name" value="Mannan_Polymerase_Subunit"/>
</dbReference>
<dbReference type="PANTHER" id="PTHR43083:SF6">
    <property type="entry name" value="MANNAN POLYMERASE COMPLEXES SUBUNIT MNN9"/>
    <property type="match status" value="1"/>
</dbReference>
<dbReference type="Proteomes" id="UP000237271">
    <property type="component" value="Unassembled WGS sequence"/>
</dbReference>
<dbReference type="EMBL" id="NCKW01017187">
    <property type="protein sequence ID" value="POM59376.1"/>
    <property type="molecule type" value="Genomic_DNA"/>
</dbReference>
<dbReference type="AlphaFoldDB" id="A0A2P4X1G0"/>
<dbReference type="OrthoDB" id="204164at2759"/>
<dbReference type="PANTHER" id="PTHR43083">
    <property type="entry name" value="MANNAN POLYMERASE II"/>
    <property type="match status" value="1"/>
</dbReference>
<keyword evidence="3" id="KW-1185">Reference proteome</keyword>
<reference evidence="2 3" key="1">
    <citation type="journal article" date="2017" name="Genome Biol. Evol.">
        <title>Phytophthora megakarya and P. palmivora, closely related causal agents of cacao black pod rot, underwent increases in genome sizes and gene numbers by different mechanisms.</title>
        <authorList>
            <person name="Ali S.S."/>
            <person name="Shao J."/>
            <person name="Lary D.J."/>
            <person name="Kronmiller B."/>
            <person name="Shen D."/>
            <person name="Strem M.D."/>
            <person name="Amoako-Attah I."/>
            <person name="Akrofi A.Y."/>
            <person name="Begoude B.A."/>
            <person name="Ten Hoopen G.M."/>
            <person name="Coulibaly K."/>
            <person name="Kebe B.I."/>
            <person name="Melnick R.L."/>
            <person name="Guiltinan M.J."/>
            <person name="Tyler B.M."/>
            <person name="Meinhardt L.W."/>
            <person name="Bailey B.A."/>
        </authorList>
    </citation>
    <scope>NUCLEOTIDE SEQUENCE [LARGE SCALE GENOMIC DNA]</scope>
    <source>
        <strain evidence="3">sbr112.9</strain>
    </source>
</reference>
<dbReference type="Pfam" id="PF03452">
    <property type="entry name" value="Anp1"/>
    <property type="match status" value="1"/>
</dbReference>
<evidence type="ECO:0000256" key="1">
    <source>
        <dbReference type="ARBA" id="ARBA00037964"/>
    </source>
</evidence>
<proteinExistence type="inferred from homology"/>
<protein>
    <submittedName>
        <fullName evidence="2">Uncharacterized protein</fullName>
    </submittedName>
</protein>
<evidence type="ECO:0000313" key="3">
    <source>
        <dbReference type="Proteomes" id="UP000237271"/>
    </source>
</evidence>